<name>A0ABN3ADF0_9ACTN</name>
<protein>
    <recommendedName>
        <fullName evidence="4">ATP-binding protein</fullName>
    </recommendedName>
</protein>
<feature type="region of interest" description="Disordered" evidence="1">
    <location>
        <begin position="1"/>
        <end position="39"/>
    </location>
</feature>
<dbReference type="EMBL" id="BAAAMR010000101">
    <property type="protein sequence ID" value="GAA2161879.1"/>
    <property type="molecule type" value="Genomic_DNA"/>
</dbReference>
<dbReference type="InterPro" id="IPR036890">
    <property type="entry name" value="HATPase_C_sf"/>
</dbReference>
<organism evidence="2 3">
    <name type="scientific">Actinomadura napierensis</name>
    <dbReference type="NCBI Taxonomy" id="267854"/>
    <lineage>
        <taxon>Bacteria</taxon>
        <taxon>Bacillati</taxon>
        <taxon>Actinomycetota</taxon>
        <taxon>Actinomycetes</taxon>
        <taxon>Streptosporangiales</taxon>
        <taxon>Thermomonosporaceae</taxon>
        <taxon>Actinomadura</taxon>
    </lineage>
</organism>
<accession>A0ABN3ADF0</accession>
<evidence type="ECO:0000256" key="1">
    <source>
        <dbReference type="SAM" id="MobiDB-lite"/>
    </source>
</evidence>
<gene>
    <name evidence="2" type="ORF">GCM10009727_76680</name>
</gene>
<evidence type="ECO:0000313" key="2">
    <source>
        <dbReference type="EMBL" id="GAA2161879.1"/>
    </source>
</evidence>
<reference evidence="2 3" key="1">
    <citation type="journal article" date="2019" name="Int. J. Syst. Evol. Microbiol.">
        <title>The Global Catalogue of Microorganisms (GCM) 10K type strain sequencing project: providing services to taxonomists for standard genome sequencing and annotation.</title>
        <authorList>
            <consortium name="The Broad Institute Genomics Platform"/>
            <consortium name="The Broad Institute Genome Sequencing Center for Infectious Disease"/>
            <person name="Wu L."/>
            <person name="Ma J."/>
        </authorList>
    </citation>
    <scope>NUCLEOTIDE SEQUENCE [LARGE SCALE GENOMIC DNA]</scope>
    <source>
        <strain evidence="2 3">JCM 13850</strain>
    </source>
</reference>
<dbReference type="Proteomes" id="UP001501020">
    <property type="component" value="Unassembled WGS sequence"/>
</dbReference>
<proteinExistence type="predicted"/>
<dbReference type="PANTHER" id="PTHR35526">
    <property type="entry name" value="ANTI-SIGMA-F FACTOR RSBW-RELATED"/>
    <property type="match status" value="1"/>
</dbReference>
<evidence type="ECO:0000313" key="3">
    <source>
        <dbReference type="Proteomes" id="UP001501020"/>
    </source>
</evidence>
<dbReference type="Gene3D" id="3.30.565.10">
    <property type="entry name" value="Histidine kinase-like ATPase, C-terminal domain"/>
    <property type="match status" value="1"/>
</dbReference>
<sequence>MTVIGPRARAGGPREALVKTPPETTEASPRGARHTAGPRAGHDRIAAAALAGGFANPAPDVPAADPAADLAADTMAGAMAAGGAHVPAGARPGWVWALPGGPGCAGHARRVLRDALLSLGVRDEAIGDAQLMVSELATNAHQHAGDHGPHELWLYLGDPSGAGTGADGARAVDGVPGAEVRCAVFDAYVEAALPGYSWTSGDCGRGLSIVRELSRGRWGTLRTLSRLGPGVRGKAVWFAVPVRGGVQQPVPGF</sequence>
<comment type="caution">
    <text evidence="2">The sequence shown here is derived from an EMBL/GenBank/DDBJ whole genome shotgun (WGS) entry which is preliminary data.</text>
</comment>
<dbReference type="PANTHER" id="PTHR35526:SF3">
    <property type="entry name" value="ANTI-SIGMA-F FACTOR RSBW"/>
    <property type="match status" value="1"/>
</dbReference>
<evidence type="ECO:0008006" key="4">
    <source>
        <dbReference type="Google" id="ProtNLM"/>
    </source>
</evidence>
<dbReference type="InterPro" id="IPR050267">
    <property type="entry name" value="Anti-sigma-factor_SerPK"/>
</dbReference>
<keyword evidence="3" id="KW-1185">Reference proteome</keyword>